<gene>
    <name evidence="9" type="ORF">QE109_14170</name>
</gene>
<keyword evidence="3" id="KW-1003">Cell membrane</keyword>
<accession>A0ABT6NG17</accession>
<feature type="transmembrane region" description="Helical" evidence="7">
    <location>
        <begin position="101"/>
        <end position="122"/>
    </location>
</feature>
<protein>
    <submittedName>
        <fullName evidence="9">ABC transporter permease</fullName>
    </submittedName>
</protein>
<organism evidence="9 10">
    <name type="scientific">Fusibacter bizertensis</name>
    <dbReference type="NCBI Taxonomy" id="1488331"/>
    <lineage>
        <taxon>Bacteria</taxon>
        <taxon>Bacillati</taxon>
        <taxon>Bacillota</taxon>
        <taxon>Clostridia</taxon>
        <taxon>Eubacteriales</taxon>
        <taxon>Eubacteriales Family XII. Incertae Sedis</taxon>
        <taxon>Fusibacter</taxon>
    </lineage>
</organism>
<comment type="subcellular location">
    <subcellularLocation>
        <location evidence="1 7">Cell membrane</location>
        <topology evidence="1 7">Multi-pass membrane protein</topology>
    </subcellularLocation>
</comment>
<evidence type="ECO:0000256" key="2">
    <source>
        <dbReference type="ARBA" id="ARBA00022448"/>
    </source>
</evidence>
<evidence type="ECO:0000313" key="10">
    <source>
        <dbReference type="Proteomes" id="UP001158045"/>
    </source>
</evidence>
<evidence type="ECO:0000256" key="3">
    <source>
        <dbReference type="ARBA" id="ARBA00022475"/>
    </source>
</evidence>
<dbReference type="InterPro" id="IPR035906">
    <property type="entry name" value="MetI-like_sf"/>
</dbReference>
<feature type="transmembrane region" description="Helical" evidence="7">
    <location>
        <begin position="177"/>
        <end position="197"/>
    </location>
</feature>
<evidence type="ECO:0000313" key="9">
    <source>
        <dbReference type="EMBL" id="MDH8679300.1"/>
    </source>
</evidence>
<keyword evidence="4 7" id="KW-0812">Transmembrane</keyword>
<dbReference type="SUPFAM" id="SSF161098">
    <property type="entry name" value="MetI-like"/>
    <property type="match status" value="1"/>
</dbReference>
<comment type="caution">
    <text evidence="9">The sequence shown here is derived from an EMBL/GenBank/DDBJ whole genome shotgun (WGS) entry which is preliminary data.</text>
</comment>
<reference evidence="9 10" key="1">
    <citation type="submission" date="2023-04" db="EMBL/GenBank/DDBJ databases">
        <title>Fusibacter bizertensis strain WBS, isolated from littoral bottom sediments of the Arctic seas - biochemical and genomic analysis.</title>
        <authorList>
            <person name="Brioukhanov A.L."/>
        </authorList>
    </citation>
    <scope>NUCLEOTIDE SEQUENCE [LARGE SCALE GENOMIC DNA]</scope>
    <source>
        <strain evidence="9 10">WBS</strain>
    </source>
</reference>
<comment type="similarity">
    <text evidence="7">Belongs to the binding-protein-dependent transport system permease family.</text>
</comment>
<dbReference type="Pfam" id="PF00528">
    <property type="entry name" value="BPD_transp_1"/>
    <property type="match status" value="1"/>
</dbReference>
<evidence type="ECO:0000256" key="1">
    <source>
        <dbReference type="ARBA" id="ARBA00004651"/>
    </source>
</evidence>
<keyword evidence="10" id="KW-1185">Reference proteome</keyword>
<feature type="transmembrane region" description="Helical" evidence="7">
    <location>
        <begin position="235"/>
        <end position="261"/>
    </location>
</feature>
<evidence type="ECO:0000256" key="5">
    <source>
        <dbReference type="ARBA" id="ARBA00022989"/>
    </source>
</evidence>
<keyword evidence="5 7" id="KW-1133">Transmembrane helix</keyword>
<dbReference type="PANTHER" id="PTHR43163">
    <property type="entry name" value="DIPEPTIDE TRANSPORT SYSTEM PERMEASE PROTEIN DPPB-RELATED"/>
    <property type="match status" value="1"/>
</dbReference>
<evidence type="ECO:0000259" key="8">
    <source>
        <dbReference type="PROSITE" id="PS50928"/>
    </source>
</evidence>
<proteinExistence type="inferred from homology"/>
<feature type="transmembrane region" description="Helical" evidence="7">
    <location>
        <begin position="9"/>
        <end position="30"/>
    </location>
</feature>
<evidence type="ECO:0000256" key="4">
    <source>
        <dbReference type="ARBA" id="ARBA00022692"/>
    </source>
</evidence>
<dbReference type="InterPro" id="IPR045621">
    <property type="entry name" value="BPD_transp_1_N"/>
</dbReference>
<name>A0ABT6NG17_9FIRM</name>
<dbReference type="RefSeq" id="WP_281095198.1">
    <property type="nucleotide sequence ID" value="NZ_JARYZI010000011.1"/>
</dbReference>
<dbReference type="Gene3D" id="1.10.3720.10">
    <property type="entry name" value="MetI-like"/>
    <property type="match status" value="1"/>
</dbReference>
<dbReference type="CDD" id="cd06261">
    <property type="entry name" value="TM_PBP2"/>
    <property type="match status" value="1"/>
</dbReference>
<sequence length="319" mass="35360">MIKYIGRRLAIAIVTLLTILTLLFVLLEFMPGSPFNDEKLSDSQKEILYEKYGLDQPLPVRYKTFMINVITKGDFGVSYAIEKNAEVSKIIDKRLPLSIRFGLQALILGSVVGVILASIAALNRNTIWDTMTTAFSVLGISIPSYVFALGLSYFLGYKLTKATGVSYFPMTFDLYKPFKSSILPTIALSMFVIATVARFMRTELVEVLGSDYVLLAEAKGLNSKKIIFRHAMRNALIPVVTVLGPLTVSLMTGSLVIERVFGIPGIGDLLVTAISVNDFNIIIAVSFYYSIFYILMQLFIDILYGIIDPRIRVSKGGQS</sequence>
<dbReference type="InterPro" id="IPR000515">
    <property type="entry name" value="MetI-like"/>
</dbReference>
<feature type="transmembrane region" description="Helical" evidence="7">
    <location>
        <begin position="134"/>
        <end position="157"/>
    </location>
</feature>
<feature type="domain" description="ABC transmembrane type-1" evidence="8">
    <location>
        <begin position="95"/>
        <end position="300"/>
    </location>
</feature>
<dbReference type="PANTHER" id="PTHR43163:SF6">
    <property type="entry name" value="DIPEPTIDE TRANSPORT SYSTEM PERMEASE PROTEIN DPPB-RELATED"/>
    <property type="match status" value="1"/>
</dbReference>
<dbReference type="Pfam" id="PF19300">
    <property type="entry name" value="BPD_transp_1_N"/>
    <property type="match status" value="1"/>
</dbReference>
<dbReference type="EMBL" id="JARYZI010000011">
    <property type="protein sequence ID" value="MDH8679300.1"/>
    <property type="molecule type" value="Genomic_DNA"/>
</dbReference>
<keyword evidence="6 7" id="KW-0472">Membrane</keyword>
<keyword evidence="2 7" id="KW-0813">Transport</keyword>
<dbReference type="Proteomes" id="UP001158045">
    <property type="component" value="Unassembled WGS sequence"/>
</dbReference>
<dbReference type="PROSITE" id="PS50928">
    <property type="entry name" value="ABC_TM1"/>
    <property type="match status" value="1"/>
</dbReference>
<feature type="transmembrane region" description="Helical" evidence="7">
    <location>
        <begin position="281"/>
        <end position="307"/>
    </location>
</feature>
<evidence type="ECO:0000256" key="6">
    <source>
        <dbReference type="ARBA" id="ARBA00023136"/>
    </source>
</evidence>
<evidence type="ECO:0000256" key="7">
    <source>
        <dbReference type="RuleBase" id="RU363032"/>
    </source>
</evidence>